<name>A0ACB8TNF2_9APHY</name>
<evidence type="ECO:0000313" key="2">
    <source>
        <dbReference type="Proteomes" id="UP001055072"/>
    </source>
</evidence>
<comment type="caution">
    <text evidence="1">The sequence shown here is derived from an EMBL/GenBank/DDBJ whole genome shotgun (WGS) entry which is preliminary data.</text>
</comment>
<sequence length="57" mass="6751">MRSTVHQGVYKFRSLFRPYVKRYSSIIWHHHHGESVLSVRIVIRRGVAYRCGIALLL</sequence>
<reference evidence="1" key="1">
    <citation type="journal article" date="2021" name="Environ. Microbiol.">
        <title>Gene family expansions and transcriptome signatures uncover fungal adaptations to wood decay.</title>
        <authorList>
            <person name="Hage H."/>
            <person name="Miyauchi S."/>
            <person name="Viragh M."/>
            <person name="Drula E."/>
            <person name="Min B."/>
            <person name="Chaduli D."/>
            <person name="Navarro D."/>
            <person name="Favel A."/>
            <person name="Norest M."/>
            <person name="Lesage-Meessen L."/>
            <person name="Balint B."/>
            <person name="Merenyi Z."/>
            <person name="de Eugenio L."/>
            <person name="Morin E."/>
            <person name="Martinez A.T."/>
            <person name="Baldrian P."/>
            <person name="Stursova M."/>
            <person name="Martinez M.J."/>
            <person name="Novotny C."/>
            <person name="Magnuson J.K."/>
            <person name="Spatafora J.W."/>
            <person name="Maurice S."/>
            <person name="Pangilinan J."/>
            <person name="Andreopoulos W."/>
            <person name="LaButti K."/>
            <person name="Hundley H."/>
            <person name="Na H."/>
            <person name="Kuo A."/>
            <person name="Barry K."/>
            <person name="Lipzen A."/>
            <person name="Henrissat B."/>
            <person name="Riley R."/>
            <person name="Ahrendt S."/>
            <person name="Nagy L.G."/>
            <person name="Grigoriev I.V."/>
            <person name="Martin F."/>
            <person name="Rosso M.N."/>
        </authorList>
    </citation>
    <scope>NUCLEOTIDE SEQUENCE</scope>
    <source>
        <strain evidence="1">CBS 384.51</strain>
    </source>
</reference>
<proteinExistence type="predicted"/>
<organism evidence="1 2">
    <name type="scientific">Irpex rosettiformis</name>
    <dbReference type="NCBI Taxonomy" id="378272"/>
    <lineage>
        <taxon>Eukaryota</taxon>
        <taxon>Fungi</taxon>
        <taxon>Dikarya</taxon>
        <taxon>Basidiomycota</taxon>
        <taxon>Agaricomycotina</taxon>
        <taxon>Agaricomycetes</taxon>
        <taxon>Polyporales</taxon>
        <taxon>Irpicaceae</taxon>
        <taxon>Irpex</taxon>
    </lineage>
</organism>
<feature type="non-terminal residue" evidence="1">
    <location>
        <position position="57"/>
    </location>
</feature>
<evidence type="ECO:0000313" key="1">
    <source>
        <dbReference type="EMBL" id="KAI0083512.1"/>
    </source>
</evidence>
<accession>A0ACB8TNF2</accession>
<dbReference type="Proteomes" id="UP001055072">
    <property type="component" value="Unassembled WGS sequence"/>
</dbReference>
<dbReference type="EMBL" id="MU274962">
    <property type="protein sequence ID" value="KAI0083512.1"/>
    <property type="molecule type" value="Genomic_DNA"/>
</dbReference>
<keyword evidence="2" id="KW-1185">Reference proteome</keyword>
<protein>
    <submittedName>
        <fullName evidence="1">Uncharacterized protein</fullName>
    </submittedName>
</protein>
<gene>
    <name evidence="1" type="ORF">BDY19DRAFT_977902</name>
</gene>